<comment type="caution">
    <text evidence="6">The sequence shown here is derived from an EMBL/GenBank/DDBJ whole genome shotgun (WGS) entry which is preliminary data.</text>
</comment>
<feature type="repeat" description="WD" evidence="3">
    <location>
        <begin position="158"/>
        <end position="193"/>
    </location>
</feature>
<dbReference type="Pfam" id="PF17120">
    <property type="entry name" value="zf-RING_16"/>
    <property type="match status" value="1"/>
</dbReference>
<dbReference type="GO" id="GO:0035859">
    <property type="term" value="C:Seh1-associated complex"/>
    <property type="evidence" value="ECO:0007669"/>
    <property type="project" value="TreeGrafter"/>
</dbReference>
<evidence type="ECO:0000256" key="3">
    <source>
        <dbReference type="PROSITE-ProRule" id="PRU00221"/>
    </source>
</evidence>
<feature type="domain" description="WDR59/RTC1-like RING zinc finger" evidence="5">
    <location>
        <begin position="1242"/>
        <end position="1290"/>
    </location>
</feature>
<dbReference type="GO" id="GO:0034198">
    <property type="term" value="P:cellular response to amino acid starvation"/>
    <property type="evidence" value="ECO:0007669"/>
    <property type="project" value="TreeGrafter"/>
</dbReference>
<evidence type="ECO:0000313" key="7">
    <source>
        <dbReference type="Proteomes" id="UP000253551"/>
    </source>
</evidence>
<feature type="repeat" description="WD" evidence="3">
    <location>
        <begin position="256"/>
        <end position="298"/>
    </location>
</feature>
<feature type="region of interest" description="Disordered" evidence="4">
    <location>
        <begin position="699"/>
        <end position="720"/>
    </location>
</feature>
<dbReference type="SMART" id="SM00320">
    <property type="entry name" value="WD40"/>
    <property type="match status" value="5"/>
</dbReference>
<dbReference type="GO" id="GO:1904263">
    <property type="term" value="P:positive regulation of TORC1 signaling"/>
    <property type="evidence" value="ECO:0007669"/>
    <property type="project" value="TreeGrafter"/>
</dbReference>
<keyword evidence="7" id="KW-1185">Reference proteome</keyword>
<feature type="compositionally biased region" description="Polar residues" evidence="4">
    <location>
        <begin position="699"/>
        <end position="719"/>
    </location>
</feature>
<dbReference type="Gene3D" id="2.130.10.10">
    <property type="entry name" value="YVTN repeat-like/Quinoprotein amine dehydrogenase"/>
    <property type="match status" value="1"/>
</dbReference>
<dbReference type="STRING" id="4846.A0A367KVX7"/>
<dbReference type="GO" id="GO:0005774">
    <property type="term" value="C:vacuolar membrane"/>
    <property type="evidence" value="ECO:0007669"/>
    <property type="project" value="TreeGrafter"/>
</dbReference>
<organism evidence="6 7">
    <name type="scientific">Rhizopus stolonifer</name>
    <name type="common">Rhizopus nigricans</name>
    <dbReference type="NCBI Taxonomy" id="4846"/>
    <lineage>
        <taxon>Eukaryota</taxon>
        <taxon>Fungi</taxon>
        <taxon>Fungi incertae sedis</taxon>
        <taxon>Mucoromycota</taxon>
        <taxon>Mucoromycotina</taxon>
        <taxon>Mucoromycetes</taxon>
        <taxon>Mucorales</taxon>
        <taxon>Mucorineae</taxon>
        <taxon>Rhizopodaceae</taxon>
        <taxon>Rhizopus</taxon>
    </lineage>
</organism>
<feature type="repeat" description="WD" evidence="3">
    <location>
        <begin position="213"/>
        <end position="254"/>
    </location>
</feature>
<dbReference type="InterPro" id="IPR036322">
    <property type="entry name" value="WD40_repeat_dom_sf"/>
</dbReference>
<sequence length="1294" mass="147339">MTHEFNNKENILRRRKSDSNLLTHAYKRDRKTVLSQQQFSFKKQFSRLADKADKAKDKPADTFNDALEIKFHHSVGSMSISPASRDVVLAGRQGLVIIDLEDPWLIPRIVPHMSKWEVADVQWSPHVARESWVASTSNQKLLVWNLNYSGSRAIEHVFHAHVRAISDINWSPHHPDILSTCSVDTYVHLWDLREPLKGQEDDADRQMRPSHSFTPWNAAATQVKFNRKSEYLIASAHDKDVKIWDIRKGAVPVTSITAHSKKIYGIDWSRQNDHDIVTCSLDKLVKFWNINQPEKEEEIIMTDTPIWRARNTPFGNGVLIMPQGSDSKLTMYNRGCAEIPVHAFEGHQDTVKEFVWRWKGEANGPEGDDREFQLVTWSKDQNLRLWPVSKDVMKRVGHEPSTKPSNTNPPRTRTFRQELVDENKELKSVGLRLTPSTSATMTPFRSVTQPEQTYKEQKYSTINPLLWMQNVKTVNSTGELRRDAAAEYSYQSYLSVGVKTEKINAASRTCTISLHGPWSDTGDALLRITIHFSPQYPDNSPPEFDIHKNSMISIYYRAHMTQDLIALASNYTSQKKWCLEPCIRYLLGENIHESEYGIENNSVDSSVNNNPSQWKGTAIDAGDSDDELGQGWDAVGEGFRFGKRESMTSERGVMVDMSSKQSTDEKVPFPRLCGGVFSGSGQLVCFFSTLRVRDTNRSENLNAKNENEQDNQSHQSGRSNGEYFENTYSDFYRHPKTYEQFEEYKEIAAMSRQGKNATVLVGGTGGAFGEYTYDDEQDDIEDDLNTVNGSLIHFKAESLAINNGIGSGDNLIYHGPKADRINHTVVIVDFSDKMPYSPWLAKEYILSPKDPLGSCIHNAKVCQKHGRLDLYKVWYLAVEMLRNCVPEELPEPEKLVREGPIANEKMKRVSVDPLQDAKALFDTHLTNEPLDSLLSVISQTVKRVKWGMHPFGQKLVGNLVNYFIGIGDIQTAAMLSCIFQSRTDKTPSTTFNHKSFMHPVRTPEAAELDYFSLKSNRPHYRPHSGSDISTEKYTLAPFSSSYGSKSNHFLSYFLETENRRLSPTIDRLTDTPNEIIMPKRTPSSRLNRPWTTPKKLKIPSNTAPGVRHISNSLGSHYSSPTTPLHDKEGKVVSSNELKLEYTNLEWFDGEKFIDRYNHIPLVDSGSMAQLDVLRLGYADMLYRWCLLEQRAEVLKFLHHQPVLTETELVSRHVQVSCHSCGAELSGHDKYCTQCRKIRKVIRCSYCHIMVKGLVNFCIYCGHGGHTQHMEDWFVTHGQMYCMTGCGCKCTLENI</sequence>
<evidence type="ECO:0000256" key="1">
    <source>
        <dbReference type="ARBA" id="ARBA00022574"/>
    </source>
</evidence>
<dbReference type="PROSITE" id="PS50294">
    <property type="entry name" value="WD_REPEATS_REGION"/>
    <property type="match status" value="1"/>
</dbReference>
<dbReference type="InterPro" id="IPR049567">
    <property type="entry name" value="WDR59-like"/>
</dbReference>
<dbReference type="SUPFAM" id="SSF50978">
    <property type="entry name" value="WD40 repeat-like"/>
    <property type="match status" value="1"/>
</dbReference>
<feature type="region of interest" description="Disordered" evidence="4">
    <location>
        <begin position="1074"/>
        <end position="1103"/>
    </location>
</feature>
<dbReference type="EMBL" id="PJQM01000182">
    <property type="protein sequence ID" value="RCI06307.1"/>
    <property type="molecule type" value="Genomic_DNA"/>
</dbReference>
<evidence type="ECO:0000256" key="2">
    <source>
        <dbReference type="ARBA" id="ARBA00022737"/>
    </source>
</evidence>
<protein>
    <recommendedName>
        <fullName evidence="5">WDR59/RTC1-like RING zinc finger domain-containing protein</fullName>
    </recommendedName>
</protein>
<keyword evidence="2" id="KW-0677">Repeat</keyword>
<gene>
    <name evidence="6" type="ORF">CU098_003747</name>
</gene>
<dbReference type="PROSITE" id="PS00678">
    <property type="entry name" value="WD_REPEATS_1"/>
    <property type="match status" value="3"/>
</dbReference>
<evidence type="ECO:0000256" key="4">
    <source>
        <dbReference type="SAM" id="MobiDB-lite"/>
    </source>
</evidence>
<dbReference type="PANTHER" id="PTHR46170">
    <property type="entry name" value="GATOR COMPLEX PROTEIN WDR59"/>
    <property type="match status" value="1"/>
</dbReference>
<dbReference type="PANTHER" id="PTHR46170:SF1">
    <property type="entry name" value="GATOR COMPLEX PROTEIN WDR59"/>
    <property type="match status" value="1"/>
</dbReference>
<accession>A0A367KVX7</accession>
<reference evidence="6 7" key="1">
    <citation type="journal article" date="2018" name="G3 (Bethesda)">
        <title>Phylogenetic and Phylogenomic Definition of Rhizopus Species.</title>
        <authorList>
            <person name="Gryganskyi A.P."/>
            <person name="Golan J."/>
            <person name="Dolatabadi S."/>
            <person name="Mondo S."/>
            <person name="Robb S."/>
            <person name="Idnurm A."/>
            <person name="Muszewska A."/>
            <person name="Steczkiewicz K."/>
            <person name="Masonjones S."/>
            <person name="Liao H.L."/>
            <person name="Gajdeczka M.T."/>
            <person name="Anike F."/>
            <person name="Vuek A."/>
            <person name="Anishchenko I.M."/>
            <person name="Voigt K."/>
            <person name="de Hoog G.S."/>
            <person name="Smith M.E."/>
            <person name="Heitman J."/>
            <person name="Vilgalys R."/>
            <person name="Stajich J.E."/>
        </authorList>
    </citation>
    <scope>NUCLEOTIDE SEQUENCE [LARGE SCALE GENOMIC DNA]</scope>
    <source>
        <strain evidence="6 7">LSU 92-RS-03</strain>
    </source>
</reference>
<dbReference type="Pfam" id="PF00400">
    <property type="entry name" value="WD40"/>
    <property type="match status" value="3"/>
</dbReference>
<dbReference type="PROSITE" id="PS50082">
    <property type="entry name" value="WD_REPEATS_2"/>
    <property type="match status" value="3"/>
</dbReference>
<dbReference type="InterPro" id="IPR019775">
    <property type="entry name" value="WD40_repeat_CS"/>
</dbReference>
<dbReference type="Proteomes" id="UP000253551">
    <property type="component" value="Unassembled WGS sequence"/>
</dbReference>
<proteinExistence type="predicted"/>
<feature type="compositionally biased region" description="Polar residues" evidence="4">
    <location>
        <begin position="1081"/>
        <end position="1090"/>
    </location>
</feature>
<name>A0A367KVX7_RHIST</name>
<dbReference type="InterPro" id="IPR015943">
    <property type="entry name" value="WD40/YVTN_repeat-like_dom_sf"/>
</dbReference>
<dbReference type="OrthoDB" id="311712at2759"/>
<keyword evidence="1 3" id="KW-0853">WD repeat</keyword>
<dbReference type="InterPro" id="IPR049566">
    <property type="entry name" value="WDR59_RTC1-like_RING_Znf"/>
</dbReference>
<evidence type="ECO:0000259" key="5">
    <source>
        <dbReference type="Pfam" id="PF17120"/>
    </source>
</evidence>
<evidence type="ECO:0000313" key="6">
    <source>
        <dbReference type="EMBL" id="RCI06307.1"/>
    </source>
</evidence>
<dbReference type="InterPro" id="IPR001680">
    <property type="entry name" value="WD40_rpt"/>
</dbReference>
<dbReference type="GO" id="GO:0035591">
    <property type="term" value="F:signaling adaptor activity"/>
    <property type="evidence" value="ECO:0007669"/>
    <property type="project" value="TreeGrafter"/>
</dbReference>